<name>A0A562UYR2_9ACTN</name>
<comment type="caution">
    <text evidence="2">The sequence shown here is derived from an EMBL/GenBank/DDBJ whole genome shotgun (WGS) entry which is preliminary data.</text>
</comment>
<evidence type="ECO:0000313" key="3">
    <source>
        <dbReference type="Proteomes" id="UP000321617"/>
    </source>
</evidence>
<feature type="domain" description="DUF4097" evidence="1">
    <location>
        <begin position="57"/>
        <end position="200"/>
    </location>
</feature>
<sequence length="268" mass="28119">MSDDTDTRRMPRGGKIALSLVLGVVILAGAAAAGWAIWRSTVPDHVESRSQMYQQPIDRLVVDNDSGDVEVVAGTGDGVVVERTLRYGDREPEAVETWSGEVLTIDFKGCGREFLPAGACSIDYRIEVPADTVVELEVDSGNIVVEGITADLNLSADSGNIDLENVTGRLDLSADSGDLRGDDLASTDVTFDVDSGDVELGFVEPPANIAGEADSGSVTLVVPDDGAPYRVDATVDSGSSQVEVAVSDTATRAATVTVNSGDFTFRHP</sequence>
<reference evidence="2 3" key="1">
    <citation type="journal article" date="2013" name="Stand. Genomic Sci.">
        <title>Genomic Encyclopedia of Type Strains, Phase I: The one thousand microbial genomes (KMG-I) project.</title>
        <authorList>
            <person name="Kyrpides N.C."/>
            <person name="Woyke T."/>
            <person name="Eisen J.A."/>
            <person name="Garrity G."/>
            <person name="Lilburn T.G."/>
            <person name="Beck B.J."/>
            <person name="Whitman W.B."/>
            <person name="Hugenholtz P."/>
            <person name="Klenk H.P."/>
        </authorList>
    </citation>
    <scope>NUCLEOTIDE SEQUENCE [LARGE SCALE GENOMIC DNA]</scope>
    <source>
        <strain evidence="2 3">DSM 45044</strain>
    </source>
</reference>
<dbReference type="AlphaFoldDB" id="A0A562UYR2"/>
<dbReference type="Pfam" id="PF13349">
    <property type="entry name" value="DUF4097"/>
    <property type="match status" value="1"/>
</dbReference>
<dbReference type="OrthoDB" id="4456952at2"/>
<keyword evidence="3" id="KW-1185">Reference proteome</keyword>
<evidence type="ECO:0000259" key="1">
    <source>
        <dbReference type="Pfam" id="PF13349"/>
    </source>
</evidence>
<proteinExistence type="predicted"/>
<organism evidence="2 3">
    <name type="scientific">Stackebrandtia albiflava</name>
    <dbReference type="NCBI Taxonomy" id="406432"/>
    <lineage>
        <taxon>Bacteria</taxon>
        <taxon>Bacillati</taxon>
        <taxon>Actinomycetota</taxon>
        <taxon>Actinomycetes</taxon>
        <taxon>Glycomycetales</taxon>
        <taxon>Glycomycetaceae</taxon>
        <taxon>Stackebrandtia</taxon>
    </lineage>
</organism>
<protein>
    <submittedName>
        <fullName evidence="2">Putative adhesin</fullName>
    </submittedName>
</protein>
<dbReference type="EMBL" id="VLLL01000007">
    <property type="protein sequence ID" value="TWJ10756.1"/>
    <property type="molecule type" value="Genomic_DNA"/>
</dbReference>
<accession>A0A562UYR2</accession>
<dbReference type="InterPro" id="IPR025164">
    <property type="entry name" value="Toastrack_DUF4097"/>
</dbReference>
<evidence type="ECO:0000313" key="2">
    <source>
        <dbReference type="EMBL" id="TWJ10756.1"/>
    </source>
</evidence>
<gene>
    <name evidence="2" type="ORF">LX16_4179</name>
</gene>
<dbReference type="RefSeq" id="WP_147141716.1">
    <property type="nucleotide sequence ID" value="NZ_BAABIJ010000003.1"/>
</dbReference>
<dbReference type="Proteomes" id="UP000321617">
    <property type="component" value="Unassembled WGS sequence"/>
</dbReference>